<proteinExistence type="predicted"/>
<dbReference type="Proteomes" id="UP000752171">
    <property type="component" value="Unassembled WGS sequence"/>
</dbReference>
<gene>
    <name evidence="1" type="ORF">AMEX_G20965</name>
</gene>
<comment type="caution">
    <text evidence="1">The sequence shown here is derived from an EMBL/GenBank/DDBJ whole genome shotgun (WGS) entry which is preliminary data.</text>
</comment>
<protein>
    <submittedName>
        <fullName evidence="1">Uncharacterized protein</fullName>
    </submittedName>
</protein>
<dbReference type="EMBL" id="JAICCE010000018">
    <property type="protein sequence ID" value="KAG9264658.1"/>
    <property type="molecule type" value="Genomic_DNA"/>
</dbReference>
<reference evidence="1 2" key="1">
    <citation type="submission" date="2021-07" db="EMBL/GenBank/DDBJ databases">
        <authorList>
            <person name="Imarazene B."/>
            <person name="Zahm M."/>
            <person name="Klopp C."/>
            <person name="Cabau C."/>
            <person name="Beille S."/>
            <person name="Jouanno E."/>
            <person name="Castinel A."/>
            <person name="Lluch J."/>
            <person name="Gil L."/>
            <person name="Kuchtly C."/>
            <person name="Lopez Roques C."/>
            <person name="Donnadieu C."/>
            <person name="Parrinello H."/>
            <person name="Journot L."/>
            <person name="Du K."/>
            <person name="Schartl M."/>
            <person name="Retaux S."/>
            <person name="Guiguen Y."/>
        </authorList>
    </citation>
    <scope>NUCLEOTIDE SEQUENCE [LARGE SCALE GENOMIC DNA]</scope>
    <source>
        <strain evidence="1">Pach_M1</strain>
        <tissue evidence="1">Testis</tissue>
    </source>
</reference>
<accession>A0A8T2KYD4</accession>
<organism evidence="1 2">
    <name type="scientific">Astyanax mexicanus</name>
    <name type="common">Blind cave fish</name>
    <name type="synonym">Astyanax fasciatus mexicanus</name>
    <dbReference type="NCBI Taxonomy" id="7994"/>
    <lineage>
        <taxon>Eukaryota</taxon>
        <taxon>Metazoa</taxon>
        <taxon>Chordata</taxon>
        <taxon>Craniata</taxon>
        <taxon>Vertebrata</taxon>
        <taxon>Euteleostomi</taxon>
        <taxon>Actinopterygii</taxon>
        <taxon>Neopterygii</taxon>
        <taxon>Teleostei</taxon>
        <taxon>Ostariophysi</taxon>
        <taxon>Characiformes</taxon>
        <taxon>Characoidei</taxon>
        <taxon>Acestrorhamphidae</taxon>
        <taxon>Acestrorhamphinae</taxon>
        <taxon>Astyanax</taxon>
    </lineage>
</organism>
<dbReference type="AlphaFoldDB" id="A0A8T2KYD4"/>
<evidence type="ECO:0000313" key="2">
    <source>
        <dbReference type="Proteomes" id="UP000752171"/>
    </source>
</evidence>
<name>A0A8T2KYD4_ASTMX</name>
<sequence length="70" mass="8048">MCDRPDREIEMREIRSEARVRRDTELLFSDWSSGASRQSTVLLFVGLNVNGGKLWTIWGSLSILPIYCCL</sequence>
<evidence type="ECO:0000313" key="1">
    <source>
        <dbReference type="EMBL" id="KAG9264658.1"/>
    </source>
</evidence>